<dbReference type="NCBIfam" id="NF040535">
    <property type="entry name" value="LiaF_C_term"/>
    <property type="match status" value="1"/>
</dbReference>
<dbReference type="AlphaFoldDB" id="A0A3D9IRJ7"/>
<dbReference type="RefSeq" id="WP_116063351.1">
    <property type="nucleotide sequence ID" value="NZ_QRDZ01000023.1"/>
</dbReference>
<dbReference type="InterPro" id="IPR024425">
    <property type="entry name" value="LiaF-like_C"/>
</dbReference>
<accession>A0A3D9IRJ7</accession>
<organism evidence="3 4">
    <name type="scientific">Cohnella phaseoli</name>
    <dbReference type="NCBI Taxonomy" id="456490"/>
    <lineage>
        <taxon>Bacteria</taxon>
        <taxon>Bacillati</taxon>
        <taxon>Bacillota</taxon>
        <taxon>Bacilli</taxon>
        <taxon>Bacillales</taxon>
        <taxon>Paenibacillaceae</taxon>
        <taxon>Cohnella</taxon>
    </lineage>
</organism>
<dbReference type="Pfam" id="PF09922">
    <property type="entry name" value="LiaF-like_C"/>
    <property type="match status" value="1"/>
</dbReference>
<dbReference type="EMBL" id="QRDZ01000023">
    <property type="protein sequence ID" value="RED64362.1"/>
    <property type="molecule type" value="Genomic_DNA"/>
</dbReference>
<feature type="transmembrane region" description="Helical" evidence="1">
    <location>
        <begin position="48"/>
        <end position="81"/>
    </location>
</feature>
<evidence type="ECO:0000256" key="1">
    <source>
        <dbReference type="SAM" id="Phobius"/>
    </source>
</evidence>
<comment type="caution">
    <text evidence="3">The sequence shown here is derived from an EMBL/GenBank/DDBJ whole genome shotgun (WGS) entry which is preliminary data.</text>
</comment>
<dbReference type="Proteomes" id="UP000256977">
    <property type="component" value="Unassembled WGS sequence"/>
</dbReference>
<keyword evidence="1" id="KW-0812">Transmembrane</keyword>
<feature type="domain" description="Cell wall-active antibiotics response LiaF-like C-terminal" evidence="2">
    <location>
        <begin position="98"/>
        <end position="209"/>
    </location>
</feature>
<name>A0A3D9IRJ7_9BACL</name>
<dbReference type="OrthoDB" id="2660937at2"/>
<gene>
    <name evidence="3" type="ORF">DFP98_12334</name>
</gene>
<dbReference type="InterPro" id="IPR047793">
    <property type="entry name" value="LiaF_C"/>
</dbReference>
<keyword evidence="1" id="KW-1133">Transmembrane helix</keyword>
<sequence>MRRSSNAIVFIAAGLYLALGAVAGYATVNAVLLLLLGVHRYRSDRSRLSVVVIAISTLVLIVNQFALFVVVVLVSLGIYYFRARPPEFGTHVSNHRLFMNMRMEEQSWVLRSMSYWHAFGEIHMDMSLAVPEEKETTIVLQGVVGNVDLIVPEDYGMQVEASVLIGQASFRQIQEGGMIQRLSWKSPNYEQSEQKLKLQLFYLVGDIKIRTV</sequence>
<keyword evidence="1" id="KW-0472">Membrane</keyword>
<feature type="transmembrane region" description="Helical" evidence="1">
    <location>
        <begin position="6"/>
        <end position="36"/>
    </location>
</feature>
<evidence type="ECO:0000259" key="2">
    <source>
        <dbReference type="Pfam" id="PF09922"/>
    </source>
</evidence>
<proteinExistence type="predicted"/>
<protein>
    <submittedName>
        <fullName evidence="3">Lia operon protein LiaF</fullName>
    </submittedName>
</protein>
<reference evidence="3 4" key="1">
    <citation type="submission" date="2018-07" db="EMBL/GenBank/DDBJ databases">
        <title>Genomic Encyclopedia of Type Strains, Phase III (KMG-III): the genomes of soil and plant-associated and newly described type strains.</title>
        <authorList>
            <person name="Whitman W."/>
        </authorList>
    </citation>
    <scope>NUCLEOTIDE SEQUENCE [LARGE SCALE GENOMIC DNA]</scope>
    <source>
        <strain evidence="3 4">CECT 7287</strain>
    </source>
</reference>
<evidence type="ECO:0000313" key="4">
    <source>
        <dbReference type="Proteomes" id="UP000256977"/>
    </source>
</evidence>
<keyword evidence="4" id="KW-1185">Reference proteome</keyword>
<evidence type="ECO:0000313" key="3">
    <source>
        <dbReference type="EMBL" id="RED64362.1"/>
    </source>
</evidence>